<dbReference type="InterPro" id="IPR014001">
    <property type="entry name" value="Helicase_ATP-bd"/>
</dbReference>
<dbReference type="InterPro" id="IPR038476">
    <property type="entry name" value="UvrC_RNase_H_dom_sf"/>
</dbReference>
<dbReference type="InterPro" id="IPR024759">
    <property type="entry name" value="UvrB_YAD/RRR_dom"/>
</dbReference>
<dbReference type="SMART" id="SM00490">
    <property type="entry name" value="HELICc"/>
    <property type="match status" value="1"/>
</dbReference>
<dbReference type="Gene3D" id="1.10.150.80">
    <property type="entry name" value="HRDC domain"/>
    <property type="match status" value="1"/>
</dbReference>
<name>A0ABR1FHD2_AURAN</name>
<dbReference type="SUPFAM" id="SSF47819">
    <property type="entry name" value="HRDC-like"/>
    <property type="match status" value="1"/>
</dbReference>
<evidence type="ECO:0000256" key="2">
    <source>
        <dbReference type="ARBA" id="ARBA00022881"/>
    </source>
</evidence>
<feature type="domain" description="Helicase C-terminal" evidence="6">
    <location>
        <begin position="850"/>
        <end position="1015"/>
    </location>
</feature>
<keyword evidence="2" id="KW-0227">DNA damage</keyword>
<dbReference type="InterPro" id="IPR006935">
    <property type="entry name" value="Helicase/UvrB_N"/>
</dbReference>
<keyword evidence="8" id="KW-1185">Reference proteome</keyword>
<dbReference type="InterPro" id="IPR001162">
    <property type="entry name" value="UvrC_RNase_H_dom"/>
</dbReference>
<keyword evidence="1" id="KW-0228">DNA excision</keyword>
<proteinExistence type="predicted"/>
<dbReference type="SUPFAM" id="SSF52540">
    <property type="entry name" value="P-loop containing nucleoside triphosphate hydrolases"/>
    <property type="match status" value="3"/>
</dbReference>
<dbReference type="SMART" id="SM00487">
    <property type="entry name" value="DEXDc"/>
    <property type="match status" value="1"/>
</dbReference>
<dbReference type="EMBL" id="JBBJCI010000423">
    <property type="protein sequence ID" value="KAK7230801.1"/>
    <property type="molecule type" value="Genomic_DNA"/>
</dbReference>
<evidence type="ECO:0000259" key="3">
    <source>
        <dbReference type="PROSITE" id="PS50165"/>
    </source>
</evidence>
<dbReference type="InterPro" id="IPR044876">
    <property type="entry name" value="HRDC_dom_sf"/>
</dbReference>
<dbReference type="PROSITE" id="PS51194">
    <property type="entry name" value="HELICASE_CTER"/>
    <property type="match status" value="1"/>
</dbReference>
<dbReference type="Pfam" id="PF08459">
    <property type="entry name" value="UvrC_RNaseH_dom"/>
    <property type="match status" value="1"/>
</dbReference>
<dbReference type="PROSITE" id="PS51192">
    <property type="entry name" value="HELICASE_ATP_BIND_1"/>
    <property type="match status" value="1"/>
</dbReference>
<feature type="domain" description="Helicase ATP-binding" evidence="5">
    <location>
        <begin position="441"/>
        <end position="573"/>
    </location>
</feature>
<dbReference type="InterPro" id="IPR010997">
    <property type="entry name" value="HRDC-like_sf"/>
</dbReference>
<evidence type="ECO:0000259" key="4">
    <source>
        <dbReference type="PROSITE" id="PS50967"/>
    </source>
</evidence>
<dbReference type="PROSITE" id="PS50165">
    <property type="entry name" value="UVRC"/>
    <property type="match status" value="1"/>
</dbReference>
<dbReference type="InterPro" id="IPR002121">
    <property type="entry name" value="HRDC_dom"/>
</dbReference>
<dbReference type="SMART" id="SM00341">
    <property type="entry name" value="HRDC"/>
    <property type="match status" value="1"/>
</dbReference>
<dbReference type="Pfam" id="PF00570">
    <property type="entry name" value="HRDC"/>
    <property type="match status" value="1"/>
</dbReference>
<keyword evidence="2" id="KW-0267">Excision nuclease</keyword>
<dbReference type="PANTHER" id="PTHR24029:SF0">
    <property type="entry name" value="UVRABC SYSTEM PROTEIN B"/>
    <property type="match status" value="1"/>
</dbReference>
<comment type="caution">
    <text evidence="7">The sequence shown here is derived from an EMBL/GenBank/DDBJ whole genome shotgun (WGS) entry which is preliminary data.</text>
</comment>
<evidence type="ECO:0000313" key="7">
    <source>
        <dbReference type="EMBL" id="KAK7230801.1"/>
    </source>
</evidence>
<dbReference type="Proteomes" id="UP001363151">
    <property type="component" value="Unassembled WGS sequence"/>
</dbReference>
<evidence type="ECO:0000259" key="5">
    <source>
        <dbReference type="PROSITE" id="PS51192"/>
    </source>
</evidence>
<dbReference type="Pfam" id="PF04851">
    <property type="entry name" value="ResIII"/>
    <property type="match status" value="1"/>
</dbReference>
<reference evidence="7 8" key="1">
    <citation type="submission" date="2024-03" db="EMBL/GenBank/DDBJ databases">
        <title>Aureococcus anophagefferens CCMP1851 and Kratosvirus quantuckense: Draft genome of a second virus-susceptible host strain in the model system.</title>
        <authorList>
            <person name="Chase E."/>
            <person name="Truchon A.R."/>
            <person name="Schepens W."/>
            <person name="Wilhelm S.W."/>
        </authorList>
    </citation>
    <scope>NUCLEOTIDE SEQUENCE [LARGE SCALE GENOMIC DNA]</scope>
    <source>
        <strain evidence="7 8">CCMP1851</strain>
    </source>
</reference>
<organism evidence="7 8">
    <name type="scientific">Aureococcus anophagefferens</name>
    <name type="common">Harmful bloom alga</name>
    <dbReference type="NCBI Taxonomy" id="44056"/>
    <lineage>
        <taxon>Eukaryota</taxon>
        <taxon>Sar</taxon>
        <taxon>Stramenopiles</taxon>
        <taxon>Ochrophyta</taxon>
        <taxon>Pelagophyceae</taxon>
        <taxon>Pelagomonadales</taxon>
        <taxon>Pelagomonadaceae</taxon>
        <taxon>Aureococcus</taxon>
    </lineage>
</organism>
<accession>A0ABR1FHD2</accession>
<dbReference type="InterPro" id="IPR027417">
    <property type="entry name" value="P-loop_NTPase"/>
</dbReference>
<evidence type="ECO:0000256" key="1">
    <source>
        <dbReference type="ARBA" id="ARBA00022769"/>
    </source>
</evidence>
<evidence type="ECO:0000313" key="8">
    <source>
        <dbReference type="Proteomes" id="UP001363151"/>
    </source>
</evidence>
<dbReference type="Gene3D" id="3.40.50.300">
    <property type="entry name" value="P-loop containing nucleotide triphosphate hydrolases"/>
    <property type="match status" value="3"/>
</dbReference>
<dbReference type="Gene3D" id="3.30.420.340">
    <property type="entry name" value="UvrC, RNAse H endonuclease domain"/>
    <property type="match status" value="1"/>
</dbReference>
<dbReference type="Pfam" id="PF12344">
    <property type="entry name" value="UvrB"/>
    <property type="match status" value="1"/>
</dbReference>
<dbReference type="InterPro" id="IPR001650">
    <property type="entry name" value="Helicase_C-like"/>
</dbReference>
<sequence>MVVAHRVVSHRWLRGVARTVETLVLSSWYASRGFPQTQKIEAWPLDARGPARLALPAGGGGASRRGVAVAEALAAADEGAWRAAETVEALEGLRVFWEGDAFAPPARIEALDVSHFCGAHTVGASAAADRGLLATDEYRWYGLGSGAIDDCAAIAESLEARLAQDRPPPDCVLIDGGRGQLNAARRVIEASGADVRALALAKREETVHFGAGGELNLADHDPTLTLLRRLRDEAHASALLAHRRSRRFGEHASLLDGASTRHKARLRAAFPSGARLRAASVEELAAVVPFDVATAVRARLETSGDADNRDVAVSLGNRDSAVEALAADGRRSAASLDAAGDEARARRWWKSRRDLRLATADRGDLDALLDAVVAGDVDAALGPWSAPALPSEIAAPRPAAVAEPIAKSRAPIASTVARSFSMRAPFPPAGDQPAAIDSLVGRLGRGERRVVLKGATGTGKTFVLAHAIEQLDKPTLVLAPNKVLAAQLYSELREFFPDAAVKFFVSHFDYYRPESYKLASDTYSEKRSATNDRIDALRHDATRSLNERRDTIVVATVSCIYGLGMPEEYLSSALLVHPGQSWTGRSELEAAMLALRYGADGADRGGFAWTDDGAALSVGLVTEPATLKISVEAGDDALLVSDVSIVTDDARSVDEYVLYPASHYVATAEEVERVARAVLEELDDDLAAFRAAGRFREARRLEQRVLADVDDMRRRGFCPGMENYARHVSRRAAGEAPATLVDFFPDDDWLLVVDEAHVAVPQLRGMHAGDRARKTSLVENGFRLKSALDNRPLTDAEFWAKVPQCVFATATPNADVFDMCGDDAVTSLIVRPTGVVDPVVSVVDAAAAGGLEDHLLARVAAAAAAGDRALVTTLTKASAEGIADLLTENGVAATYLHSGLDSGKRLDALRRLKAGELQALVGCNLLREGLDLPMVSLVAVVGAEKQGFLRSATSLIQTIGRAARHVDGRVLLYTDDGTVSDAMREAIDETNYRRAVQLDHNARHDVVPVGAGRNKSAENTEILDLLGPSKPEGGTYAPDFADPVDAALYDALRDWRKLTAASLGKRPFMVLNQKTLENVVQLRPANESALLAVHGIGPKKSARYGDAVLAIVNGTYS</sequence>
<keyword evidence="2" id="KW-0234">DNA repair</keyword>
<dbReference type="PANTHER" id="PTHR24029">
    <property type="entry name" value="UVRABC SYSTEM PROTEIN B"/>
    <property type="match status" value="1"/>
</dbReference>
<feature type="domain" description="UvrC family homology region profile" evidence="3">
    <location>
        <begin position="68"/>
        <end position="188"/>
    </location>
</feature>
<feature type="domain" description="HRDC" evidence="4">
    <location>
        <begin position="1042"/>
        <end position="1117"/>
    </location>
</feature>
<dbReference type="CDD" id="cd17916">
    <property type="entry name" value="DEXHc_UvrB"/>
    <property type="match status" value="1"/>
</dbReference>
<evidence type="ECO:0000259" key="6">
    <source>
        <dbReference type="PROSITE" id="PS51194"/>
    </source>
</evidence>
<dbReference type="Pfam" id="PF00271">
    <property type="entry name" value="Helicase_C"/>
    <property type="match status" value="1"/>
</dbReference>
<protein>
    <submittedName>
        <fullName evidence="7">Type III restriction enzyme, res subunit</fullName>
    </submittedName>
</protein>
<dbReference type="PROSITE" id="PS50967">
    <property type="entry name" value="HRDC"/>
    <property type="match status" value="1"/>
</dbReference>
<gene>
    <name evidence="7" type="ORF">SO694_00075042</name>
</gene>
<dbReference type="InterPro" id="IPR004807">
    <property type="entry name" value="UvrB"/>
</dbReference>